<reference evidence="1 2" key="1">
    <citation type="submission" date="2021-01" db="EMBL/GenBank/DDBJ databases">
        <title>Whole genome shotgun sequence of Catellatospora coxensis NBRC 107359.</title>
        <authorList>
            <person name="Komaki H."/>
            <person name="Tamura T."/>
        </authorList>
    </citation>
    <scope>NUCLEOTIDE SEQUENCE [LARGE SCALE GENOMIC DNA]</scope>
    <source>
        <strain evidence="1 2">NBRC 107359</strain>
    </source>
</reference>
<dbReference type="RefSeq" id="WP_203698561.1">
    <property type="nucleotide sequence ID" value="NZ_BAAALC010000088.1"/>
</dbReference>
<evidence type="ECO:0000313" key="2">
    <source>
        <dbReference type="Proteomes" id="UP000630887"/>
    </source>
</evidence>
<dbReference type="InterPro" id="IPR010296">
    <property type="entry name" value="DUF899_thioredox"/>
</dbReference>
<evidence type="ECO:0000313" key="1">
    <source>
        <dbReference type="EMBL" id="GIG10591.1"/>
    </source>
</evidence>
<keyword evidence="2" id="KW-1185">Reference proteome</keyword>
<proteinExistence type="predicted"/>
<organism evidence="1 2">
    <name type="scientific">Catellatospora coxensis</name>
    <dbReference type="NCBI Taxonomy" id="310354"/>
    <lineage>
        <taxon>Bacteria</taxon>
        <taxon>Bacillati</taxon>
        <taxon>Actinomycetota</taxon>
        <taxon>Actinomycetes</taxon>
        <taxon>Micromonosporales</taxon>
        <taxon>Micromonosporaceae</taxon>
        <taxon>Catellatospora</taxon>
    </lineage>
</organism>
<dbReference type="EMBL" id="BONI01000094">
    <property type="protein sequence ID" value="GIG10591.1"/>
    <property type="molecule type" value="Genomic_DNA"/>
</dbReference>
<dbReference type="Pfam" id="PF05988">
    <property type="entry name" value="DUF899"/>
    <property type="match status" value="1"/>
</dbReference>
<protein>
    <submittedName>
        <fullName evidence="1">Uncharacterized protein</fullName>
    </submittedName>
</protein>
<sequence>MRQHLDDPDGPAPQLVRVDRTYELAGPRGQVHLADLFAGLSRLVVYHVVLDPARGEDVRTGLLVLDCLSRLHPPRHTAFAVVVGEPLPRPGPAAWYSCHGDFTTDFHAAAQAGRSAAAVSLFRRGDDGCVYHARARDRPDGDLLHRIAGFGRPA</sequence>
<comment type="caution">
    <text evidence="1">The sequence shown here is derived from an EMBL/GenBank/DDBJ whole genome shotgun (WGS) entry which is preliminary data.</text>
</comment>
<gene>
    <name evidence="1" type="ORF">Cco03nite_72910</name>
</gene>
<dbReference type="AlphaFoldDB" id="A0A8J3PAR9"/>
<name>A0A8J3PAR9_9ACTN</name>
<accession>A0A8J3PAR9</accession>
<dbReference type="Proteomes" id="UP000630887">
    <property type="component" value="Unassembled WGS sequence"/>
</dbReference>